<feature type="domain" description="HTH tetR-type" evidence="5">
    <location>
        <begin position="7"/>
        <end position="67"/>
    </location>
</feature>
<dbReference type="EMBL" id="MCHX01000013">
    <property type="protein sequence ID" value="OFJ54411.1"/>
    <property type="molecule type" value="Genomic_DNA"/>
</dbReference>
<keyword evidence="7" id="KW-1185">Reference proteome</keyword>
<dbReference type="Proteomes" id="UP000178953">
    <property type="component" value="Unassembled WGS sequence"/>
</dbReference>
<dbReference type="OrthoDB" id="9805134at2"/>
<dbReference type="InterPro" id="IPR011075">
    <property type="entry name" value="TetR_C"/>
</dbReference>
<dbReference type="PROSITE" id="PS50977">
    <property type="entry name" value="HTH_TETR_2"/>
    <property type="match status" value="1"/>
</dbReference>
<keyword evidence="3" id="KW-0804">Transcription</keyword>
<dbReference type="GO" id="GO:0003677">
    <property type="term" value="F:DNA binding"/>
    <property type="evidence" value="ECO:0007669"/>
    <property type="project" value="UniProtKB-UniRule"/>
</dbReference>
<feature type="DNA-binding region" description="H-T-H motif" evidence="4">
    <location>
        <begin position="30"/>
        <end position="49"/>
    </location>
</feature>
<accession>A0A1E8Q839</accession>
<evidence type="ECO:0000256" key="3">
    <source>
        <dbReference type="ARBA" id="ARBA00023163"/>
    </source>
</evidence>
<dbReference type="InterPro" id="IPR001647">
    <property type="entry name" value="HTH_TetR"/>
</dbReference>
<dbReference type="InterPro" id="IPR009057">
    <property type="entry name" value="Homeodomain-like_sf"/>
</dbReference>
<keyword evidence="1" id="KW-0805">Transcription regulation</keyword>
<dbReference type="PANTHER" id="PTHR47506">
    <property type="entry name" value="TRANSCRIPTIONAL REGULATORY PROTEIN"/>
    <property type="match status" value="1"/>
</dbReference>
<dbReference type="Gene3D" id="1.10.357.10">
    <property type="entry name" value="Tetracycline Repressor, domain 2"/>
    <property type="match status" value="1"/>
</dbReference>
<organism evidence="6 7">
    <name type="scientific">Mycolicibacterium grossiae</name>
    <dbReference type="NCBI Taxonomy" id="1552759"/>
    <lineage>
        <taxon>Bacteria</taxon>
        <taxon>Bacillati</taxon>
        <taxon>Actinomycetota</taxon>
        <taxon>Actinomycetes</taxon>
        <taxon>Mycobacteriales</taxon>
        <taxon>Mycobacteriaceae</taxon>
        <taxon>Mycolicibacterium</taxon>
    </lineage>
</organism>
<dbReference type="RefSeq" id="WP_070352466.1">
    <property type="nucleotide sequence ID" value="NZ_CP043474.1"/>
</dbReference>
<dbReference type="InterPro" id="IPR036271">
    <property type="entry name" value="Tet_transcr_reg_TetR-rel_C_sf"/>
</dbReference>
<dbReference type="SUPFAM" id="SSF46689">
    <property type="entry name" value="Homeodomain-like"/>
    <property type="match status" value="1"/>
</dbReference>
<sequence length="194" mass="21340">MAGRPRQFDRSVALKQVQEVFWVHGYDGTAMSDLVEATGLASGRLYAAFGDKENLFLQAVDLYRAEEGAFVDRALAGEAVLARALRRMFRDAIEVYTQPTQRGCMLVSAAMACTPEHQSMRDRLEAHRRTRRRTITARVRAAAEGGDLPGDADVQRMGDYLTAVLDGLSVQARDGVPRRRLAALADMTLSVLPG</sequence>
<evidence type="ECO:0000256" key="1">
    <source>
        <dbReference type="ARBA" id="ARBA00023015"/>
    </source>
</evidence>
<dbReference type="PANTHER" id="PTHR47506:SF1">
    <property type="entry name" value="HTH-TYPE TRANSCRIPTIONAL REGULATOR YJDC"/>
    <property type="match status" value="1"/>
</dbReference>
<evidence type="ECO:0000256" key="4">
    <source>
        <dbReference type="PROSITE-ProRule" id="PRU00335"/>
    </source>
</evidence>
<dbReference type="Pfam" id="PF16925">
    <property type="entry name" value="TetR_C_13"/>
    <property type="match status" value="1"/>
</dbReference>
<evidence type="ECO:0000313" key="7">
    <source>
        <dbReference type="Proteomes" id="UP000178953"/>
    </source>
</evidence>
<dbReference type="Pfam" id="PF00440">
    <property type="entry name" value="TetR_N"/>
    <property type="match status" value="1"/>
</dbReference>
<keyword evidence="2 4" id="KW-0238">DNA-binding</keyword>
<proteinExistence type="predicted"/>
<name>A0A1E8Q839_9MYCO</name>
<protein>
    <recommendedName>
        <fullName evidence="5">HTH tetR-type domain-containing protein</fullName>
    </recommendedName>
</protein>
<comment type="caution">
    <text evidence="6">The sequence shown here is derived from an EMBL/GenBank/DDBJ whole genome shotgun (WGS) entry which is preliminary data.</text>
</comment>
<evidence type="ECO:0000313" key="6">
    <source>
        <dbReference type="EMBL" id="OFJ54411.1"/>
    </source>
</evidence>
<evidence type="ECO:0000256" key="2">
    <source>
        <dbReference type="ARBA" id="ARBA00023125"/>
    </source>
</evidence>
<reference evidence="6 7" key="1">
    <citation type="submission" date="2016-09" db="EMBL/GenBank/DDBJ databases">
        <title>genome sequence of Mycobacterium sp. 739 SCH.</title>
        <authorList>
            <person name="Greninger A.L."/>
            <person name="Qin X."/>
            <person name="Jerome K."/>
            <person name="Vora S."/>
            <person name="Quinn K."/>
        </authorList>
    </citation>
    <scope>NUCLEOTIDE SEQUENCE [LARGE SCALE GENOMIC DNA]</scope>
    <source>
        <strain evidence="6 7">SCH</strain>
    </source>
</reference>
<gene>
    <name evidence="6" type="ORF">BEL07_07520</name>
</gene>
<evidence type="ECO:0000259" key="5">
    <source>
        <dbReference type="PROSITE" id="PS50977"/>
    </source>
</evidence>
<dbReference type="SUPFAM" id="SSF48498">
    <property type="entry name" value="Tetracyclin repressor-like, C-terminal domain"/>
    <property type="match status" value="1"/>
</dbReference>
<dbReference type="AlphaFoldDB" id="A0A1E8Q839"/>
<dbReference type="Gene3D" id="1.10.10.60">
    <property type="entry name" value="Homeodomain-like"/>
    <property type="match status" value="1"/>
</dbReference>